<protein>
    <submittedName>
        <fullName evidence="2">Uncharacterized protein</fullName>
    </submittedName>
</protein>
<dbReference type="OMA" id="DVASWKN"/>
<dbReference type="PANTHER" id="PTHR36378">
    <property type="entry name" value="COTTON FIBER PROTEIN"/>
    <property type="match status" value="1"/>
</dbReference>
<dbReference type="eggNOG" id="ENOG502S91E">
    <property type="taxonomic scope" value="Eukaryota"/>
</dbReference>
<reference evidence="2" key="2">
    <citation type="submission" date="2013-04" db="UniProtKB">
        <authorList>
            <consortium name="EnsemblPlants"/>
        </authorList>
    </citation>
    <scope>IDENTIFICATION</scope>
</reference>
<reference evidence="2" key="1">
    <citation type="journal article" date="2013" name="Nat. Commun.">
        <title>Whole-genome sequencing of Oryza brachyantha reveals mechanisms underlying Oryza genome evolution.</title>
        <authorList>
            <person name="Chen J."/>
            <person name="Huang Q."/>
            <person name="Gao D."/>
            <person name="Wang J."/>
            <person name="Lang Y."/>
            <person name="Liu T."/>
            <person name="Li B."/>
            <person name="Bai Z."/>
            <person name="Luis Goicoechea J."/>
            <person name="Liang C."/>
            <person name="Chen C."/>
            <person name="Zhang W."/>
            <person name="Sun S."/>
            <person name="Liao Y."/>
            <person name="Zhang X."/>
            <person name="Yang L."/>
            <person name="Song C."/>
            <person name="Wang M."/>
            <person name="Shi J."/>
            <person name="Liu G."/>
            <person name="Liu J."/>
            <person name="Zhou H."/>
            <person name="Zhou W."/>
            <person name="Yu Q."/>
            <person name="An N."/>
            <person name="Chen Y."/>
            <person name="Cai Q."/>
            <person name="Wang B."/>
            <person name="Liu B."/>
            <person name="Min J."/>
            <person name="Huang Y."/>
            <person name="Wu H."/>
            <person name="Li Z."/>
            <person name="Zhang Y."/>
            <person name="Yin Y."/>
            <person name="Song W."/>
            <person name="Jiang J."/>
            <person name="Jackson S.A."/>
            <person name="Wing R.A."/>
            <person name="Wang J."/>
            <person name="Chen M."/>
        </authorList>
    </citation>
    <scope>NUCLEOTIDE SEQUENCE [LARGE SCALE GENOMIC DNA]</scope>
    <source>
        <strain evidence="2">cv. IRGC 101232</strain>
    </source>
</reference>
<dbReference type="EnsemblPlants" id="OB01G23990.1">
    <property type="protein sequence ID" value="OB01G23990.1"/>
    <property type="gene ID" value="OB01G23990"/>
</dbReference>
<dbReference type="HOGENOM" id="CLU_097333_0_0_1"/>
<dbReference type="AlphaFoldDB" id="J3KZJ3"/>
<accession>J3KZJ3</accession>
<dbReference type="Pfam" id="PF05553">
    <property type="entry name" value="DUF761"/>
    <property type="match status" value="1"/>
</dbReference>
<feature type="compositionally biased region" description="Basic and acidic residues" evidence="1">
    <location>
        <begin position="170"/>
        <end position="185"/>
    </location>
</feature>
<evidence type="ECO:0000256" key="1">
    <source>
        <dbReference type="SAM" id="MobiDB-lite"/>
    </source>
</evidence>
<organism evidence="2">
    <name type="scientific">Oryza brachyantha</name>
    <name type="common">malo sina</name>
    <dbReference type="NCBI Taxonomy" id="4533"/>
    <lineage>
        <taxon>Eukaryota</taxon>
        <taxon>Viridiplantae</taxon>
        <taxon>Streptophyta</taxon>
        <taxon>Embryophyta</taxon>
        <taxon>Tracheophyta</taxon>
        <taxon>Spermatophyta</taxon>
        <taxon>Magnoliopsida</taxon>
        <taxon>Liliopsida</taxon>
        <taxon>Poales</taxon>
        <taxon>Poaceae</taxon>
        <taxon>BOP clade</taxon>
        <taxon>Oryzoideae</taxon>
        <taxon>Oryzeae</taxon>
        <taxon>Oryzinae</taxon>
        <taxon>Oryza</taxon>
    </lineage>
</organism>
<name>J3KZJ3_ORYBR</name>
<evidence type="ECO:0000313" key="3">
    <source>
        <dbReference type="Proteomes" id="UP000006038"/>
    </source>
</evidence>
<dbReference type="InterPro" id="IPR008480">
    <property type="entry name" value="DUF761_pln"/>
</dbReference>
<dbReference type="PANTHER" id="PTHR36378:SF1">
    <property type="entry name" value="COTTON FIBER PROTEIN"/>
    <property type="match status" value="1"/>
</dbReference>
<dbReference type="Proteomes" id="UP000006038">
    <property type="component" value="Chromosome 1"/>
</dbReference>
<dbReference type="STRING" id="4533.J3KZJ3"/>
<sequence>MTNVDNVIINTSISMEEKKEHVNGAKELNHSDEMITIVMEKTDGDKKIMVEEPTEIAISRTASSNRCQKQAKKRGVFGLFQALFMSFSSSTTTKKMDVTTAMGDKKKFDMIGVNNGDKEAMDIVARSSSDVTSWKNLVDGMRPLRLYGQLEYYPPPSPDRTEGVTSRYSSTEDLRELGNYSHEKEEEVEEDSPTTEDGGYSSNAIDRQAEEFIAKFYEQFRLQKSDSLNNWAD</sequence>
<keyword evidence="3" id="KW-1185">Reference proteome</keyword>
<dbReference type="Gramene" id="OB01G23990.1">
    <property type="protein sequence ID" value="OB01G23990.1"/>
    <property type="gene ID" value="OB01G23990"/>
</dbReference>
<evidence type="ECO:0000313" key="2">
    <source>
        <dbReference type="EnsemblPlants" id="OB01G23990.1"/>
    </source>
</evidence>
<feature type="region of interest" description="Disordered" evidence="1">
    <location>
        <begin position="152"/>
        <end position="204"/>
    </location>
</feature>
<proteinExistence type="predicted"/>